<name>A0AAW9SQ82_CORAY</name>
<feature type="compositionally biased region" description="Polar residues" evidence="1">
    <location>
        <begin position="47"/>
        <end position="74"/>
    </location>
</feature>
<feature type="region of interest" description="Disordered" evidence="1">
    <location>
        <begin position="47"/>
        <end position="80"/>
    </location>
</feature>
<protein>
    <recommendedName>
        <fullName evidence="5">DUF3558 domain-containing protein</fullName>
    </recommendedName>
</protein>
<sequence length="241" mass="26338">MNSGNAVDEGNEKNSVDEDRTQLHVGIGSAIIGVLCVIGAVVVLSTGSTSTEENAEPVNTANGSTSTEETTNPSVADIEAGPTEDLRVYHLVSEDSSPEEARAVEDIISRFPEDLQNSVHNCEYFSKDHDDILCEVKLKSPADYFFYSFGDGGLIQFGIGDDLTNSAAKATHDRYLENNPEFPVIVSQDGKKSAYGHCDDEEDGDCHLLYVDTVNKLTIKSRWIKSSKSALEFVKYFKLLD</sequence>
<evidence type="ECO:0000256" key="2">
    <source>
        <dbReference type="SAM" id="Phobius"/>
    </source>
</evidence>
<dbReference type="AlphaFoldDB" id="A0AAW9SQ82"/>
<keyword evidence="2" id="KW-0472">Membrane</keyword>
<comment type="caution">
    <text evidence="3">The sequence shown here is derived from an EMBL/GenBank/DDBJ whole genome shotgun (WGS) entry which is preliminary data.</text>
</comment>
<accession>A0AAW9SQ82</accession>
<reference evidence="3" key="2">
    <citation type="submission" date="2024-05" db="EMBL/GenBank/DDBJ databases">
        <authorList>
            <person name="Wolfe A."/>
        </authorList>
    </citation>
    <scope>NUCLEOTIDE SEQUENCE</scope>
    <source>
        <strain evidence="3">UMB1064</strain>
    </source>
</reference>
<evidence type="ECO:0000256" key="1">
    <source>
        <dbReference type="SAM" id="MobiDB-lite"/>
    </source>
</evidence>
<evidence type="ECO:0008006" key="5">
    <source>
        <dbReference type="Google" id="ProtNLM"/>
    </source>
</evidence>
<dbReference type="EMBL" id="JASOOY020000003">
    <property type="protein sequence ID" value="MEO3716188.1"/>
    <property type="molecule type" value="Genomic_DNA"/>
</dbReference>
<keyword evidence="2" id="KW-1133">Transmembrane helix</keyword>
<organism evidence="3 4">
    <name type="scientific">Corynebacterium amycolatum</name>
    <dbReference type="NCBI Taxonomy" id="43765"/>
    <lineage>
        <taxon>Bacteria</taxon>
        <taxon>Bacillati</taxon>
        <taxon>Actinomycetota</taxon>
        <taxon>Actinomycetes</taxon>
        <taxon>Mycobacteriales</taxon>
        <taxon>Corynebacteriaceae</taxon>
        <taxon>Corynebacterium</taxon>
    </lineage>
</organism>
<keyword evidence="2" id="KW-0812">Transmembrane</keyword>
<proteinExistence type="predicted"/>
<reference evidence="3" key="1">
    <citation type="submission" date="2023-05" db="EMBL/GenBank/DDBJ databases">
        <authorList>
            <person name="Du J."/>
        </authorList>
    </citation>
    <scope>NUCLEOTIDE SEQUENCE</scope>
    <source>
        <strain evidence="3">UMB1064</strain>
    </source>
</reference>
<evidence type="ECO:0000313" key="3">
    <source>
        <dbReference type="EMBL" id="MEO3716188.1"/>
    </source>
</evidence>
<feature type="transmembrane region" description="Helical" evidence="2">
    <location>
        <begin position="23"/>
        <end position="44"/>
    </location>
</feature>
<evidence type="ECO:0000313" key="4">
    <source>
        <dbReference type="Proteomes" id="UP001223646"/>
    </source>
</evidence>
<gene>
    <name evidence="3" type="ORF">QP460_001090</name>
</gene>
<dbReference type="RefSeq" id="WP_284827155.1">
    <property type="nucleotide sequence ID" value="NZ_JASOOY020000003.1"/>
</dbReference>
<dbReference type="Proteomes" id="UP001223646">
    <property type="component" value="Unassembled WGS sequence"/>
</dbReference>